<dbReference type="InterPro" id="IPR051534">
    <property type="entry name" value="CBASS_pafABC_assoc_protein"/>
</dbReference>
<dbReference type="EMBL" id="JAYKBW010000010">
    <property type="protein sequence ID" value="MEB3075548.1"/>
    <property type="molecule type" value="Genomic_DNA"/>
</dbReference>
<evidence type="ECO:0000313" key="4">
    <source>
        <dbReference type="Proteomes" id="UP001311730"/>
    </source>
</evidence>
<dbReference type="RefSeq" id="WP_323983724.1">
    <property type="nucleotide sequence ID" value="NZ_JAYKBW010000010.1"/>
</dbReference>
<reference evidence="3 4" key="1">
    <citation type="submission" date="2023-12" db="EMBL/GenBank/DDBJ databases">
        <title>Genomic sequences of Capnocytophaga and Parvimonas strains.</title>
        <authorList>
            <person name="Watt R.M."/>
            <person name="Wang M."/>
            <person name="Yang T."/>
            <person name="Tong W.M."/>
        </authorList>
    </citation>
    <scope>NUCLEOTIDE SEQUENCE [LARGE SCALE GENOMIC DNA]</scope>
    <source>
        <strain evidence="3 4">CCUG 13096</strain>
    </source>
</reference>
<dbReference type="Pfam" id="PF13280">
    <property type="entry name" value="WYL"/>
    <property type="match status" value="1"/>
</dbReference>
<proteinExistence type="predicted"/>
<accession>A0ABU5ZB07</accession>
<dbReference type="Pfam" id="PF25583">
    <property type="entry name" value="WCX"/>
    <property type="match status" value="1"/>
</dbReference>
<keyword evidence="4" id="KW-1185">Reference proteome</keyword>
<evidence type="ECO:0000259" key="1">
    <source>
        <dbReference type="Pfam" id="PF13280"/>
    </source>
</evidence>
<organism evidence="3 4">
    <name type="scientific">Capnocytophaga gingivalis</name>
    <dbReference type="NCBI Taxonomy" id="1017"/>
    <lineage>
        <taxon>Bacteria</taxon>
        <taxon>Pseudomonadati</taxon>
        <taxon>Bacteroidota</taxon>
        <taxon>Flavobacteriia</taxon>
        <taxon>Flavobacteriales</taxon>
        <taxon>Flavobacteriaceae</taxon>
        <taxon>Capnocytophaga</taxon>
    </lineage>
</organism>
<feature type="domain" description="WYL" evidence="1">
    <location>
        <begin position="112"/>
        <end position="182"/>
    </location>
</feature>
<dbReference type="PANTHER" id="PTHR34580:SF9">
    <property type="entry name" value="SLL5097 PROTEIN"/>
    <property type="match status" value="1"/>
</dbReference>
<dbReference type="PANTHER" id="PTHR34580">
    <property type="match status" value="1"/>
</dbReference>
<gene>
    <name evidence="3" type="ORF">VJJ08_09595</name>
</gene>
<sequence>MAKTIQIERLVRIVSLLTAHKKGLSSQKISEKLKEAGIIYSDRTIRRDFNDIENAFGIEIIFDKKEKIWRIDPETLSDQQHLLDHLLLMEAYRRAKDQHILLVEPQPERGLEMLNPILTAITQNLLISFHYKAFYSEETTEREALAYAVKEYQGRWYLIATDDKQSFKLKAFAFDRMSNLKVLEVEVERPKLDMETFFNYFYGISMAENDPRQQILLSFNYEQGQYVKTLKLHPSQVVVFEDDKEVRVQLTLAFPQGEAPYDLVMRLCSFSDSVKVLAPASLAQQVKARLKAGYKQYN</sequence>
<dbReference type="PROSITE" id="PS52050">
    <property type="entry name" value="WYL"/>
    <property type="match status" value="1"/>
</dbReference>
<name>A0ABU5ZB07_9FLAO</name>
<dbReference type="InterPro" id="IPR057727">
    <property type="entry name" value="WCX_dom"/>
</dbReference>
<protein>
    <submittedName>
        <fullName evidence="3">WYL domain-containing transcriptional regulator</fullName>
    </submittedName>
</protein>
<dbReference type="Proteomes" id="UP001311730">
    <property type="component" value="Unassembled WGS sequence"/>
</dbReference>
<feature type="domain" description="WCX" evidence="2">
    <location>
        <begin position="212"/>
        <end position="292"/>
    </location>
</feature>
<evidence type="ECO:0000259" key="2">
    <source>
        <dbReference type="Pfam" id="PF25583"/>
    </source>
</evidence>
<evidence type="ECO:0000313" key="3">
    <source>
        <dbReference type="EMBL" id="MEB3075548.1"/>
    </source>
</evidence>
<dbReference type="InterPro" id="IPR026881">
    <property type="entry name" value="WYL_dom"/>
</dbReference>
<comment type="caution">
    <text evidence="3">The sequence shown here is derived from an EMBL/GenBank/DDBJ whole genome shotgun (WGS) entry which is preliminary data.</text>
</comment>